<proteinExistence type="predicted"/>
<dbReference type="EMBL" id="UOGF01000117">
    <property type="protein sequence ID" value="VAX33665.1"/>
    <property type="molecule type" value="Genomic_DNA"/>
</dbReference>
<name>A0A3B1DPL6_9ZZZZ</name>
<reference evidence="1" key="1">
    <citation type="submission" date="2018-06" db="EMBL/GenBank/DDBJ databases">
        <authorList>
            <person name="Zhirakovskaya E."/>
        </authorList>
    </citation>
    <scope>NUCLEOTIDE SEQUENCE</scope>
</reference>
<evidence type="ECO:0000313" key="1">
    <source>
        <dbReference type="EMBL" id="VAX33665.1"/>
    </source>
</evidence>
<sequence length="189" mass="21690">MKKRTHILTIVTGFVLLISSALSPNLGLAETPEEKGQRHFKKHTGPMIPMPREEIKVEMFLMKEKKKDGPFIKRLLKEEKIERVMIQYFRAGNPPKNIVLGKRIPADVGRMMIELAIHYNNGVTHLVPEFRFYAHYAAFGNSSFDIQAQVPITPENLDKLRNPELSDEEFHTLFRSLTGEDKGVISYVD</sequence>
<accession>A0A3B1DPL6</accession>
<protein>
    <submittedName>
        <fullName evidence="1">Uncharacterized protein</fullName>
    </submittedName>
</protein>
<organism evidence="1">
    <name type="scientific">hydrothermal vent metagenome</name>
    <dbReference type="NCBI Taxonomy" id="652676"/>
    <lineage>
        <taxon>unclassified sequences</taxon>
        <taxon>metagenomes</taxon>
        <taxon>ecological metagenomes</taxon>
    </lineage>
</organism>
<dbReference type="AlphaFoldDB" id="A0A3B1DPL6"/>
<gene>
    <name evidence="1" type="ORF">MNBD_NITROSPIRAE01-2206</name>
</gene>